<accession>A0A438FQW4</accession>
<evidence type="ECO:0000313" key="1">
    <source>
        <dbReference type="EMBL" id="RVW62335.1"/>
    </source>
</evidence>
<gene>
    <name evidence="1" type="ORF">CK203_063452</name>
</gene>
<proteinExistence type="predicted"/>
<protein>
    <submittedName>
        <fullName evidence="1">Uncharacterized protein</fullName>
    </submittedName>
</protein>
<organism evidence="1 2">
    <name type="scientific">Vitis vinifera</name>
    <name type="common">Grape</name>
    <dbReference type="NCBI Taxonomy" id="29760"/>
    <lineage>
        <taxon>Eukaryota</taxon>
        <taxon>Viridiplantae</taxon>
        <taxon>Streptophyta</taxon>
        <taxon>Embryophyta</taxon>
        <taxon>Tracheophyta</taxon>
        <taxon>Spermatophyta</taxon>
        <taxon>Magnoliopsida</taxon>
        <taxon>eudicotyledons</taxon>
        <taxon>Gunneridae</taxon>
        <taxon>Pentapetalae</taxon>
        <taxon>rosids</taxon>
        <taxon>Vitales</taxon>
        <taxon>Vitaceae</taxon>
        <taxon>Viteae</taxon>
        <taxon>Vitis</taxon>
    </lineage>
</organism>
<evidence type="ECO:0000313" key="2">
    <source>
        <dbReference type="Proteomes" id="UP000288805"/>
    </source>
</evidence>
<name>A0A438FQW4_VITVI</name>
<comment type="caution">
    <text evidence="1">The sequence shown here is derived from an EMBL/GenBank/DDBJ whole genome shotgun (WGS) entry which is preliminary data.</text>
</comment>
<reference evidence="1 2" key="1">
    <citation type="journal article" date="2018" name="PLoS Genet.">
        <title>Population sequencing reveals clonal diversity and ancestral inbreeding in the grapevine cultivar Chardonnay.</title>
        <authorList>
            <person name="Roach M.J."/>
            <person name="Johnson D.L."/>
            <person name="Bohlmann J."/>
            <person name="van Vuuren H.J."/>
            <person name="Jones S.J."/>
            <person name="Pretorius I.S."/>
            <person name="Schmidt S.A."/>
            <person name="Borneman A.R."/>
        </authorList>
    </citation>
    <scope>NUCLEOTIDE SEQUENCE [LARGE SCALE GENOMIC DNA]</scope>
    <source>
        <strain evidence="2">cv. Chardonnay</strain>
        <tissue evidence="1">Leaf</tissue>
    </source>
</reference>
<dbReference type="EMBL" id="QGNW01000777">
    <property type="protein sequence ID" value="RVW62335.1"/>
    <property type="molecule type" value="Genomic_DNA"/>
</dbReference>
<dbReference type="Proteomes" id="UP000288805">
    <property type="component" value="Unassembled WGS sequence"/>
</dbReference>
<dbReference type="AlphaFoldDB" id="A0A438FQW4"/>
<sequence>MMDAALRSSFKRLFDYTITWFLVLDYTNALMNKMPIGYFLEKGLCSSQKLGEDAKSEATTHDITSFISLSCKALNWIT</sequence>